<dbReference type="Pfam" id="PF02635">
    <property type="entry name" value="DsrE"/>
    <property type="match status" value="1"/>
</dbReference>
<evidence type="ECO:0000313" key="3">
    <source>
        <dbReference type="Proteomes" id="UP001500507"/>
    </source>
</evidence>
<dbReference type="PANTHER" id="PTHR37691">
    <property type="entry name" value="BLR3518 PROTEIN"/>
    <property type="match status" value="1"/>
</dbReference>
<reference evidence="2 3" key="1">
    <citation type="journal article" date="2019" name="Int. J. Syst. Evol. Microbiol.">
        <title>The Global Catalogue of Microorganisms (GCM) 10K type strain sequencing project: providing services to taxonomists for standard genome sequencing and annotation.</title>
        <authorList>
            <consortium name="The Broad Institute Genomics Platform"/>
            <consortium name="The Broad Institute Genome Sequencing Center for Infectious Disease"/>
            <person name="Wu L."/>
            <person name="Ma J."/>
        </authorList>
    </citation>
    <scope>NUCLEOTIDE SEQUENCE [LARGE SCALE GENOMIC DNA]</scope>
    <source>
        <strain evidence="2 3">JCM 16082</strain>
    </source>
</reference>
<sequence>MKKFFSLLLLLTLTSIGFSQRPEEPISDFGNTFQVDQPEFKTAINQKFNVVFDVGRSVTDHTSINPLIETAARFLNMHILAGVPKENINIALVIHGEAANDLLTNTAYRGKFNVANPNAPLITALATHDIQVILCGQTAGYRELTKEMLLPEVDLALSAMTALVQLQNQDYRLIRF</sequence>
<name>A0ABN1MG56_9FLAO</name>
<gene>
    <name evidence="2" type="ORF">GCM10009117_13020</name>
</gene>
<dbReference type="InterPro" id="IPR027396">
    <property type="entry name" value="DsrEFH-like"/>
</dbReference>
<dbReference type="InterPro" id="IPR003787">
    <property type="entry name" value="Sulphur_relay_DsrE/F-like"/>
</dbReference>
<keyword evidence="3" id="KW-1185">Reference proteome</keyword>
<feature type="signal peptide" evidence="1">
    <location>
        <begin position="1"/>
        <end position="21"/>
    </location>
</feature>
<proteinExistence type="predicted"/>
<dbReference type="EMBL" id="BAAAFG010000013">
    <property type="protein sequence ID" value="GAA0872155.1"/>
    <property type="molecule type" value="Genomic_DNA"/>
</dbReference>
<dbReference type="Gene3D" id="3.40.1260.10">
    <property type="entry name" value="DsrEFH-like"/>
    <property type="match status" value="1"/>
</dbReference>
<organism evidence="2 3">
    <name type="scientific">Gangjinia marincola</name>
    <dbReference type="NCBI Taxonomy" id="578463"/>
    <lineage>
        <taxon>Bacteria</taxon>
        <taxon>Pseudomonadati</taxon>
        <taxon>Bacteroidota</taxon>
        <taxon>Flavobacteriia</taxon>
        <taxon>Flavobacteriales</taxon>
        <taxon>Flavobacteriaceae</taxon>
        <taxon>Gangjinia</taxon>
    </lineage>
</organism>
<dbReference type="Proteomes" id="UP001500507">
    <property type="component" value="Unassembled WGS sequence"/>
</dbReference>
<comment type="caution">
    <text evidence="2">The sequence shown here is derived from an EMBL/GenBank/DDBJ whole genome shotgun (WGS) entry which is preliminary data.</text>
</comment>
<feature type="chain" id="PRO_5046217022" evidence="1">
    <location>
        <begin position="22"/>
        <end position="176"/>
    </location>
</feature>
<dbReference type="RefSeq" id="WP_343765011.1">
    <property type="nucleotide sequence ID" value="NZ_BAAAFG010000013.1"/>
</dbReference>
<keyword evidence="1" id="KW-0732">Signal</keyword>
<evidence type="ECO:0000256" key="1">
    <source>
        <dbReference type="SAM" id="SignalP"/>
    </source>
</evidence>
<accession>A0ABN1MG56</accession>
<dbReference type="PANTHER" id="PTHR37691:SF1">
    <property type="entry name" value="BLR3518 PROTEIN"/>
    <property type="match status" value="1"/>
</dbReference>
<evidence type="ECO:0000313" key="2">
    <source>
        <dbReference type="EMBL" id="GAA0872155.1"/>
    </source>
</evidence>
<protein>
    <submittedName>
        <fullName evidence="2">Uncharacterized protein</fullName>
    </submittedName>
</protein>
<dbReference type="SUPFAM" id="SSF75169">
    <property type="entry name" value="DsrEFH-like"/>
    <property type="match status" value="1"/>
</dbReference>